<keyword evidence="2 5" id="KW-0812">Transmembrane</keyword>
<organism evidence="7">
    <name type="scientific">freshwater metagenome</name>
    <dbReference type="NCBI Taxonomy" id="449393"/>
    <lineage>
        <taxon>unclassified sequences</taxon>
        <taxon>metagenomes</taxon>
        <taxon>ecological metagenomes</taxon>
    </lineage>
</organism>
<comment type="subcellular location">
    <subcellularLocation>
        <location evidence="1">Membrane</location>
        <topology evidence="1">Multi-pass membrane protein</topology>
    </subcellularLocation>
</comment>
<evidence type="ECO:0000256" key="1">
    <source>
        <dbReference type="ARBA" id="ARBA00004141"/>
    </source>
</evidence>
<name>A0A094R0A6_9ZZZZ</name>
<keyword evidence="3 5" id="KW-1133">Transmembrane helix</keyword>
<dbReference type="InterPro" id="IPR000515">
    <property type="entry name" value="MetI-like"/>
</dbReference>
<evidence type="ECO:0000256" key="4">
    <source>
        <dbReference type="ARBA" id="ARBA00023136"/>
    </source>
</evidence>
<dbReference type="EMBL" id="JNSK01000003">
    <property type="protein sequence ID" value="KGA20391.1"/>
    <property type="molecule type" value="Genomic_DNA"/>
</dbReference>
<feature type="transmembrane region" description="Helical" evidence="5">
    <location>
        <begin position="32"/>
        <end position="53"/>
    </location>
</feature>
<evidence type="ECO:0000313" key="7">
    <source>
        <dbReference type="EMBL" id="KGA20391.1"/>
    </source>
</evidence>
<evidence type="ECO:0000256" key="3">
    <source>
        <dbReference type="ARBA" id="ARBA00022989"/>
    </source>
</evidence>
<keyword evidence="4 5" id="KW-0472">Membrane</keyword>
<evidence type="ECO:0000256" key="2">
    <source>
        <dbReference type="ARBA" id="ARBA00022692"/>
    </source>
</evidence>
<dbReference type="GO" id="GO:0016020">
    <property type="term" value="C:membrane"/>
    <property type="evidence" value="ECO:0007669"/>
    <property type="project" value="UniProtKB-SubCell"/>
</dbReference>
<gene>
    <name evidence="7" type="ORF">GM50_1540</name>
</gene>
<comment type="caution">
    <text evidence="7">The sequence shown here is derived from an EMBL/GenBank/DDBJ whole genome shotgun (WGS) entry which is preliminary data.</text>
</comment>
<dbReference type="AlphaFoldDB" id="A0A094R0A6"/>
<evidence type="ECO:0000256" key="5">
    <source>
        <dbReference type="SAM" id="Phobius"/>
    </source>
</evidence>
<dbReference type="GO" id="GO:0055085">
    <property type="term" value="P:transmembrane transport"/>
    <property type="evidence" value="ECO:0007669"/>
    <property type="project" value="InterPro"/>
</dbReference>
<sequence>MNSVIIIELVFGWQGLGIFLLDSLYNFDLNRLMGGIFVVGVATFIGMLGSDIISSRVDPRIQEFD</sequence>
<protein>
    <recommendedName>
        <fullName evidence="6">ABC transmembrane type-1 domain-containing protein</fullName>
    </recommendedName>
</protein>
<feature type="domain" description="ABC transmembrane type-1" evidence="6">
    <location>
        <begin position="2"/>
        <end position="62"/>
    </location>
</feature>
<dbReference type="Pfam" id="PF00528">
    <property type="entry name" value="BPD_transp_1"/>
    <property type="match status" value="1"/>
</dbReference>
<evidence type="ECO:0000259" key="6">
    <source>
        <dbReference type="Pfam" id="PF00528"/>
    </source>
</evidence>
<reference evidence="7" key="1">
    <citation type="submission" date="2014-05" db="EMBL/GenBank/DDBJ databases">
        <title>Key roles for freshwater Actinobacteria revealed by deep metagenomic sequencing.</title>
        <authorList>
            <person name="Ghai R."/>
            <person name="Mizuno C.M."/>
            <person name="Picazo A."/>
            <person name="Camacho A."/>
            <person name="Rodriguez-Valera F."/>
        </authorList>
    </citation>
    <scope>NUCLEOTIDE SEQUENCE</scope>
</reference>
<accession>A0A094R0A6</accession>
<proteinExistence type="predicted"/>